<organism evidence="1 2">
    <name type="scientific">Linnemannia gamsii</name>
    <dbReference type="NCBI Taxonomy" id="64522"/>
    <lineage>
        <taxon>Eukaryota</taxon>
        <taxon>Fungi</taxon>
        <taxon>Fungi incertae sedis</taxon>
        <taxon>Mucoromycota</taxon>
        <taxon>Mortierellomycotina</taxon>
        <taxon>Mortierellomycetes</taxon>
        <taxon>Mortierellales</taxon>
        <taxon>Mortierellaceae</taxon>
        <taxon>Linnemannia</taxon>
    </lineage>
</organism>
<feature type="non-terminal residue" evidence="1">
    <location>
        <position position="1"/>
    </location>
</feature>
<evidence type="ECO:0000313" key="2">
    <source>
        <dbReference type="Proteomes" id="UP001194696"/>
    </source>
</evidence>
<gene>
    <name evidence="1" type="ORF">BGZ96_003261</name>
</gene>
<reference evidence="1 2" key="1">
    <citation type="journal article" date="2020" name="Fungal Divers.">
        <title>Resolving the Mortierellaceae phylogeny through synthesis of multi-gene phylogenetics and phylogenomics.</title>
        <authorList>
            <person name="Vandepol N."/>
            <person name="Liber J."/>
            <person name="Desiro A."/>
            <person name="Na H."/>
            <person name="Kennedy M."/>
            <person name="Barry K."/>
            <person name="Grigoriev I.V."/>
            <person name="Miller A.N."/>
            <person name="O'Donnell K."/>
            <person name="Stajich J.E."/>
            <person name="Bonito G."/>
        </authorList>
    </citation>
    <scope>NUCLEOTIDE SEQUENCE [LARGE SCALE GENOMIC DNA]</scope>
    <source>
        <strain evidence="1 2">AD045</strain>
    </source>
</reference>
<dbReference type="SUPFAM" id="SSF53474">
    <property type="entry name" value="alpha/beta-Hydrolases"/>
    <property type="match status" value="1"/>
</dbReference>
<dbReference type="InterPro" id="IPR029058">
    <property type="entry name" value="AB_hydrolase_fold"/>
</dbReference>
<dbReference type="Gene3D" id="3.40.50.1820">
    <property type="entry name" value="alpha/beta hydrolase"/>
    <property type="match status" value="1"/>
</dbReference>
<name>A0ABQ7JJI6_9FUNG</name>
<sequence length="119" mass="13292">AELDYLVQEYSRSGFRGPLNYYKTGKVNFDDELAAFPLKHQRVIHTPSWMVLAKNDIYLLPSMAEGMAATVPNVKFATVDAGHFCMTEKAEEVNALLKTAVEDLKARRNVNTTAIKATL</sequence>
<dbReference type="Proteomes" id="UP001194696">
    <property type="component" value="Unassembled WGS sequence"/>
</dbReference>
<protein>
    <recommendedName>
        <fullName evidence="3">Alpha/beta hydrolase</fullName>
    </recommendedName>
</protein>
<proteinExistence type="predicted"/>
<keyword evidence="2" id="KW-1185">Reference proteome</keyword>
<accession>A0ABQ7JJI6</accession>
<evidence type="ECO:0008006" key="3">
    <source>
        <dbReference type="Google" id="ProtNLM"/>
    </source>
</evidence>
<evidence type="ECO:0000313" key="1">
    <source>
        <dbReference type="EMBL" id="KAG0276474.1"/>
    </source>
</evidence>
<comment type="caution">
    <text evidence="1">The sequence shown here is derived from an EMBL/GenBank/DDBJ whole genome shotgun (WGS) entry which is preliminary data.</text>
</comment>
<dbReference type="EMBL" id="JAAAIM010001689">
    <property type="protein sequence ID" value="KAG0276474.1"/>
    <property type="molecule type" value="Genomic_DNA"/>
</dbReference>